<dbReference type="SUPFAM" id="SSF46785">
    <property type="entry name" value="Winged helix' DNA-binding domain"/>
    <property type="match status" value="1"/>
</dbReference>
<evidence type="ECO:0000259" key="3">
    <source>
        <dbReference type="Pfam" id="PF09339"/>
    </source>
</evidence>
<dbReference type="Proteomes" id="UP000279306">
    <property type="component" value="Chromosome"/>
</dbReference>
<dbReference type="GO" id="GO:0003700">
    <property type="term" value="F:DNA-binding transcription factor activity"/>
    <property type="evidence" value="ECO:0007669"/>
    <property type="project" value="TreeGrafter"/>
</dbReference>
<dbReference type="InterPro" id="IPR036390">
    <property type="entry name" value="WH_DNA-bd_sf"/>
</dbReference>
<name>A0A448IYU2_MYCAU</name>
<keyword evidence="2" id="KW-0804">Transcription</keyword>
<dbReference type="InterPro" id="IPR005471">
    <property type="entry name" value="Tscrpt_reg_IclR_N"/>
</dbReference>
<keyword evidence="1" id="KW-0805">Transcription regulation</keyword>
<organism evidence="4 5">
    <name type="scientific">Mycolicibacterium aurum</name>
    <name type="common">Mycobacterium aurum</name>
    <dbReference type="NCBI Taxonomy" id="1791"/>
    <lineage>
        <taxon>Bacteria</taxon>
        <taxon>Bacillati</taxon>
        <taxon>Actinomycetota</taxon>
        <taxon>Actinomycetes</taxon>
        <taxon>Mycobacteriales</taxon>
        <taxon>Mycobacteriaceae</taxon>
        <taxon>Mycolicibacterium</taxon>
    </lineage>
</organism>
<protein>
    <submittedName>
        <fullName evidence="4">IclR family transcriptional regulator</fullName>
    </submittedName>
</protein>
<keyword evidence="5" id="KW-1185">Reference proteome</keyword>
<dbReference type="GO" id="GO:0045892">
    <property type="term" value="P:negative regulation of DNA-templated transcription"/>
    <property type="evidence" value="ECO:0007669"/>
    <property type="project" value="TreeGrafter"/>
</dbReference>
<feature type="domain" description="HTH iclR-type" evidence="3">
    <location>
        <begin position="3"/>
        <end position="45"/>
    </location>
</feature>
<dbReference type="Gene3D" id="1.10.10.10">
    <property type="entry name" value="Winged helix-like DNA-binding domain superfamily/Winged helix DNA-binding domain"/>
    <property type="match status" value="1"/>
</dbReference>
<dbReference type="STRING" id="1791.GCA_001049355_02889"/>
<dbReference type="InterPro" id="IPR029016">
    <property type="entry name" value="GAF-like_dom_sf"/>
</dbReference>
<evidence type="ECO:0000256" key="1">
    <source>
        <dbReference type="ARBA" id="ARBA00023015"/>
    </source>
</evidence>
<accession>A0A448IYU2</accession>
<dbReference type="PANTHER" id="PTHR30136">
    <property type="entry name" value="HELIX-TURN-HELIX TRANSCRIPTIONAL REGULATOR, ICLR FAMILY"/>
    <property type="match status" value="1"/>
</dbReference>
<dbReference type="PANTHER" id="PTHR30136:SF24">
    <property type="entry name" value="HTH-TYPE TRANSCRIPTIONAL REPRESSOR ALLR"/>
    <property type="match status" value="1"/>
</dbReference>
<evidence type="ECO:0000313" key="4">
    <source>
        <dbReference type="EMBL" id="VEG57612.1"/>
    </source>
</evidence>
<dbReference type="GO" id="GO:0003677">
    <property type="term" value="F:DNA binding"/>
    <property type="evidence" value="ECO:0007669"/>
    <property type="project" value="InterPro"/>
</dbReference>
<dbReference type="InterPro" id="IPR050707">
    <property type="entry name" value="HTH_MetabolicPath_Reg"/>
</dbReference>
<dbReference type="AlphaFoldDB" id="A0A448IYU2"/>
<evidence type="ECO:0000313" key="5">
    <source>
        <dbReference type="Proteomes" id="UP000279306"/>
    </source>
</evidence>
<sequence length="275" mass="29663">MEFVGAHPERKFSLAEICRRLNISRGTGHAILTTLAVHEWVVRDPVTAEYSCGPAIAGIGTSANAQRYRGDLHELAEVAGTQVYLTRREGRTLVIDQVVGTCPTAPHIGPGWRTPLVAPFGRDYVAWADADARKAWLEAIGQPGPALRRRMNAVLKEIRIRGFAVERLTGEYLRVYTALRALTSDGEVDAITAQLARAFADLTVIDVLPEELGDADTHDVAIVSAPVADGAGVVTMSVTAAVFATVDSARIRELGEQVRRTAHTIGARIRDPLGP</sequence>
<dbReference type="Gene3D" id="3.30.450.40">
    <property type="match status" value="1"/>
</dbReference>
<reference evidence="4 5" key="1">
    <citation type="submission" date="2018-12" db="EMBL/GenBank/DDBJ databases">
        <authorList>
            <consortium name="Pathogen Informatics"/>
        </authorList>
    </citation>
    <scope>NUCLEOTIDE SEQUENCE [LARGE SCALE GENOMIC DNA]</scope>
    <source>
        <strain evidence="4 5">NCTC10437</strain>
    </source>
</reference>
<evidence type="ECO:0000256" key="2">
    <source>
        <dbReference type="ARBA" id="ARBA00023163"/>
    </source>
</evidence>
<dbReference type="InterPro" id="IPR036388">
    <property type="entry name" value="WH-like_DNA-bd_sf"/>
</dbReference>
<dbReference type="KEGG" id="mauu:NCTC10437_04625"/>
<gene>
    <name evidence="4" type="ORF">NCTC10437_04625</name>
</gene>
<dbReference type="EMBL" id="LR134356">
    <property type="protein sequence ID" value="VEG57612.1"/>
    <property type="molecule type" value="Genomic_DNA"/>
</dbReference>
<proteinExistence type="predicted"/>
<dbReference type="Pfam" id="PF09339">
    <property type="entry name" value="HTH_IclR"/>
    <property type="match status" value="1"/>
</dbReference>
<dbReference type="SUPFAM" id="SSF55781">
    <property type="entry name" value="GAF domain-like"/>
    <property type="match status" value="1"/>
</dbReference>